<accession>A0ABQ2ANG3</accession>
<dbReference type="EMBL" id="BMFW01000005">
    <property type="protein sequence ID" value="GGH94189.1"/>
    <property type="molecule type" value="Genomic_DNA"/>
</dbReference>
<feature type="compositionally biased region" description="Gly residues" evidence="1">
    <location>
        <begin position="94"/>
        <end position="104"/>
    </location>
</feature>
<evidence type="ECO:0008006" key="4">
    <source>
        <dbReference type="Google" id="ProtNLM"/>
    </source>
</evidence>
<name>A0ABQ2ANG3_9MICC</name>
<feature type="region of interest" description="Disordered" evidence="1">
    <location>
        <begin position="50"/>
        <end position="109"/>
    </location>
</feature>
<proteinExistence type="predicted"/>
<keyword evidence="3" id="KW-1185">Reference proteome</keyword>
<feature type="compositionally biased region" description="Gly residues" evidence="1">
    <location>
        <begin position="66"/>
        <end position="75"/>
    </location>
</feature>
<gene>
    <name evidence="2" type="ORF">GCM10007170_16810</name>
</gene>
<reference evidence="3" key="1">
    <citation type="journal article" date="2019" name="Int. J. Syst. Evol. Microbiol.">
        <title>The Global Catalogue of Microorganisms (GCM) 10K type strain sequencing project: providing services to taxonomists for standard genome sequencing and annotation.</title>
        <authorList>
            <consortium name="The Broad Institute Genomics Platform"/>
            <consortium name="The Broad Institute Genome Sequencing Center for Infectious Disease"/>
            <person name="Wu L."/>
            <person name="Ma J."/>
        </authorList>
    </citation>
    <scope>NUCLEOTIDE SEQUENCE [LARGE SCALE GENOMIC DNA]</scope>
    <source>
        <strain evidence="3">CGMCC 1.12778</strain>
    </source>
</reference>
<evidence type="ECO:0000313" key="2">
    <source>
        <dbReference type="EMBL" id="GGH94189.1"/>
    </source>
</evidence>
<dbReference type="Proteomes" id="UP000643279">
    <property type="component" value="Unassembled WGS sequence"/>
</dbReference>
<sequence length="195" mass="20734">MDQHGAVCLDQQEPGGEGEMGFEPPHVINGAMGYDKSHAVQTIAWAPQAVSDGGTHDAPEGAARCGAGGVGGLGQNGYMPRSNRPRRPVSGKGSASGRGAGGKSNGDVPELDLERARAGIARRESAPDGQWMVRTMTAKNAEKTYICPECSTAVLPGVAHLVVWKDDHLFGAAAGLAERRHWHTNCWTTRSYRYR</sequence>
<feature type="region of interest" description="Disordered" evidence="1">
    <location>
        <begin position="1"/>
        <end position="27"/>
    </location>
</feature>
<evidence type="ECO:0000313" key="3">
    <source>
        <dbReference type="Proteomes" id="UP000643279"/>
    </source>
</evidence>
<evidence type="ECO:0000256" key="1">
    <source>
        <dbReference type="SAM" id="MobiDB-lite"/>
    </source>
</evidence>
<organism evidence="2 3">
    <name type="scientific">Arthrobacter liuii</name>
    <dbReference type="NCBI Taxonomy" id="1476996"/>
    <lineage>
        <taxon>Bacteria</taxon>
        <taxon>Bacillati</taxon>
        <taxon>Actinomycetota</taxon>
        <taxon>Actinomycetes</taxon>
        <taxon>Micrococcales</taxon>
        <taxon>Micrococcaceae</taxon>
        <taxon>Arthrobacter</taxon>
    </lineage>
</organism>
<comment type="caution">
    <text evidence="2">The sequence shown here is derived from an EMBL/GenBank/DDBJ whole genome shotgun (WGS) entry which is preliminary data.</text>
</comment>
<protein>
    <recommendedName>
        <fullName evidence="4">ATP/GTP-binding protein</fullName>
    </recommendedName>
</protein>